<evidence type="ECO:0000313" key="2">
    <source>
        <dbReference type="Proteomes" id="UP000693972"/>
    </source>
</evidence>
<keyword evidence="2" id="KW-1185">Reference proteome</keyword>
<sequence length="54" mass="5849">MTTISNPKALQTTFAPMGLTHVPEVAKPAPTEGPYDWGTDCFVFRPDMTAAHLS</sequence>
<accession>A0A975YEL6</accession>
<gene>
    <name evidence="1" type="ORF">KUL25_13685</name>
</gene>
<dbReference type="RefSeq" id="WP_161489820.1">
    <property type="nucleotide sequence ID" value="NZ_JAIMBW010000001.1"/>
</dbReference>
<dbReference type="EMBL" id="CP078073">
    <property type="protein sequence ID" value="QXL86513.1"/>
    <property type="molecule type" value="Genomic_DNA"/>
</dbReference>
<dbReference type="Proteomes" id="UP000693972">
    <property type="component" value="Unassembled WGS sequence"/>
</dbReference>
<evidence type="ECO:0000313" key="1">
    <source>
        <dbReference type="EMBL" id="QXL86513.1"/>
    </source>
</evidence>
<dbReference type="EMBL" id="JAIMBW010000001">
    <property type="protein sequence ID" value="MBY4893817.1"/>
    <property type="molecule type" value="Genomic_DNA"/>
</dbReference>
<protein>
    <submittedName>
        <fullName evidence="1">Uncharacterized protein</fullName>
    </submittedName>
</protein>
<organism evidence="1">
    <name type="scientific">Gymnodinialimonas phycosphaerae</name>
    <dbReference type="NCBI Taxonomy" id="2841589"/>
    <lineage>
        <taxon>Bacteria</taxon>
        <taxon>Pseudomonadati</taxon>
        <taxon>Pseudomonadota</taxon>
        <taxon>Alphaproteobacteria</taxon>
        <taxon>Rhodobacterales</taxon>
        <taxon>Paracoccaceae</taxon>
        <taxon>Gymnodinialimonas</taxon>
    </lineage>
</organism>
<reference evidence="1 2" key="1">
    <citation type="submission" date="2021-07" db="EMBL/GenBank/DDBJ databases">
        <title>Karlodiniumbacter phycospheric gen. nov., sp. nov., a phycosphere bacterium isolated from karlodinium veneficum.</title>
        <authorList>
            <person name="Peng Y."/>
            <person name="Jiang L."/>
            <person name="Lee J."/>
        </authorList>
    </citation>
    <scope>NUCLEOTIDE SEQUENCE</scope>
    <source>
        <strain evidence="1 2">N5</strain>
    </source>
</reference>
<dbReference type="AlphaFoldDB" id="A0A975YEL6"/>
<name>A0A975YEL6_9RHOB</name>
<proteinExistence type="predicted"/>